<comment type="caution">
    <text evidence="2">The sequence shown here is derived from an EMBL/GenBank/DDBJ whole genome shotgun (WGS) entry which is preliminary data.</text>
</comment>
<evidence type="ECO:0000256" key="1">
    <source>
        <dbReference type="SAM" id="MobiDB-lite"/>
    </source>
</evidence>
<dbReference type="RefSeq" id="WP_217425708.1">
    <property type="nucleotide sequence ID" value="NZ_JABSNP010000007.1"/>
</dbReference>
<dbReference type="Pfam" id="PF13561">
    <property type="entry name" value="adh_short_C2"/>
    <property type="match status" value="1"/>
</dbReference>
<dbReference type="EMBL" id="JABSNP010000007">
    <property type="protein sequence ID" value="NRT19005.1"/>
    <property type="molecule type" value="Genomic_DNA"/>
</dbReference>
<evidence type="ECO:0000313" key="3">
    <source>
        <dbReference type="Proteomes" id="UP000779507"/>
    </source>
</evidence>
<name>A0ABX2FP98_9BACT</name>
<organism evidence="2 3">
    <name type="scientific">Hymenobacter caeli</name>
    <dbReference type="NCBI Taxonomy" id="2735894"/>
    <lineage>
        <taxon>Bacteria</taxon>
        <taxon>Pseudomonadati</taxon>
        <taxon>Bacteroidota</taxon>
        <taxon>Cytophagia</taxon>
        <taxon>Cytophagales</taxon>
        <taxon>Hymenobacteraceae</taxon>
        <taxon>Hymenobacter</taxon>
    </lineage>
</organism>
<feature type="region of interest" description="Disordered" evidence="1">
    <location>
        <begin position="1"/>
        <end position="21"/>
    </location>
</feature>
<reference evidence="2 3" key="1">
    <citation type="submission" date="2020-05" db="EMBL/GenBank/DDBJ databases">
        <title>Genomic Encyclopedia of Type Strains, Phase IV (KMG-V): Genome sequencing to study the core and pangenomes of soil and plant-associated prokaryotes.</title>
        <authorList>
            <person name="Whitman W."/>
        </authorList>
    </citation>
    <scope>NUCLEOTIDE SEQUENCE [LARGE SCALE GENOMIC DNA]</scope>
    <source>
        <strain evidence="2 3">9A</strain>
    </source>
</reference>
<proteinExistence type="predicted"/>
<keyword evidence="3" id="KW-1185">Reference proteome</keyword>
<evidence type="ECO:0000313" key="2">
    <source>
        <dbReference type="EMBL" id="NRT19005.1"/>
    </source>
</evidence>
<accession>A0ABX2FP98</accession>
<sequence>MQTAKHSALPRPTRITPGGEAARPAAFHLGISIVRDARPSSLLQRFITPDEVANMVAYLASPLAAATNGAAVRVDGGVVRSI</sequence>
<dbReference type="InterPro" id="IPR002347">
    <property type="entry name" value="SDR_fam"/>
</dbReference>
<protein>
    <submittedName>
        <fullName evidence="2">NAD(P)-dependent dehydrogenase (Short-subunit alcohol dehydrogenase family)</fullName>
    </submittedName>
</protein>
<gene>
    <name evidence="2" type="ORF">HNP98_001828</name>
</gene>
<dbReference type="Proteomes" id="UP000779507">
    <property type="component" value="Unassembled WGS sequence"/>
</dbReference>